<feature type="domain" description="DUF6933" evidence="1">
    <location>
        <begin position="3"/>
        <end position="101"/>
    </location>
</feature>
<dbReference type="Proteomes" id="UP000323664">
    <property type="component" value="Unassembled WGS sequence"/>
</dbReference>
<dbReference type="RefSeq" id="WP_151458130.1">
    <property type="nucleotide sequence ID" value="NZ_RIAS01000025.1"/>
</dbReference>
<gene>
    <name evidence="2" type="ORF">EC604_27455</name>
</gene>
<dbReference type="EMBL" id="RIAS01000025">
    <property type="protein sequence ID" value="KAA8787574.1"/>
    <property type="molecule type" value="Genomic_DNA"/>
</dbReference>
<dbReference type="AlphaFoldDB" id="A0A5M9X0W2"/>
<dbReference type="OrthoDB" id="9801392at2"/>
<evidence type="ECO:0000313" key="3">
    <source>
        <dbReference type="Proteomes" id="UP000323664"/>
    </source>
</evidence>
<dbReference type="InterPro" id="IPR053864">
    <property type="entry name" value="DUF6933"/>
</dbReference>
<name>A0A5M9X0W2_PAEAM</name>
<organism evidence="2 3">
    <name type="scientific">Paenibacillus amylolyticus</name>
    <dbReference type="NCBI Taxonomy" id="1451"/>
    <lineage>
        <taxon>Bacteria</taxon>
        <taxon>Bacillati</taxon>
        <taxon>Bacillota</taxon>
        <taxon>Bacilli</taxon>
        <taxon>Bacillales</taxon>
        <taxon>Paenibacillaceae</taxon>
        <taxon>Paenibacillus</taxon>
    </lineage>
</organism>
<accession>A0A5M9X0W2</accession>
<reference evidence="2 3" key="1">
    <citation type="journal article" date="2019" name="J. Ind. Microbiol. Biotechnol.">
        <title>Paenibacillus amylolyticus 27C64 has a diverse set of carbohydrate-active enzymes and complete pectin deconstruction system.</title>
        <authorList>
            <person name="Keggi C."/>
            <person name="Doran-Peterson J."/>
        </authorList>
    </citation>
    <scope>NUCLEOTIDE SEQUENCE [LARGE SCALE GENOMIC DNA]</scope>
    <source>
        <strain evidence="2 3">27C64</strain>
    </source>
</reference>
<comment type="caution">
    <text evidence="2">The sequence shown here is derived from an EMBL/GenBank/DDBJ whole genome shotgun (WGS) entry which is preliminary data.</text>
</comment>
<evidence type="ECO:0000313" key="2">
    <source>
        <dbReference type="EMBL" id="KAA8787574.1"/>
    </source>
</evidence>
<protein>
    <recommendedName>
        <fullName evidence="1">DUF6933 domain-containing protein</fullName>
    </recommendedName>
</protein>
<sequence length="114" mass="13587">MLYLSRTKQANKLLAIFKKNLEAYMAFEGIPQEWAQYYLDQCNDRLITKTDSRSVIGSMNEIIFVMKALEGNDNDFRDENARHKFNNRGIYKPIDYHEPIKVFVKELQMRFEAR</sequence>
<dbReference type="Pfam" id="PF22016">
    <property type="entry name" value="DUF6933"/>
    <property type="match status" value="1"/>
</dbReference>
<proteinExistence type="predicted"/>
<evidence type="ECO:0000259" key="1">
    <source>
        <dbReference type="Pfam" id="PF22016"/>
    </source>
</evidence>